<organism evidence="2 3">
    <name type="scientific">Homarus americanus</name>
    <name type="common">American lobster</name>
    <dbReference type="NCBI Taxonomy" id="6706"/>
    <lineage>
        <taxon>Eukaryota</taxon>
        <taxon>Metazoa</taxon>
        <taxon>Ecdysozoa</taxon>
        <taxon>Arthropoda</taxon>
        <taxon>Crustacea</taxon>
        <taxon>Multicrustacea</taxon>
        <taxon>Malacostraca</taxon>
        <taxon>Eumalacostraca</taxon>
        <taxon>Eucarida</taxon>
        <taxon>Decapoda</taxon>
        <taxon>Pleocyemata</taxon>
        <taxon>Astacidea</taxon>
        <taxon>Nephropoidea</taxon>
        <taxon>Nephropidae</taxon>
        <taxon>Homarus</taxon>
    </lineage>
</organism>
<evidence type="ECO:0000313" key="3">
    <source>
        <dbReference type="Proteomes" id="UP000747542"/>
    </source>
</evidence>
<comment type="caution">
    <text evidence="2">The sequence shown here is derived from an EMBL/GenBank/DDBJ whole genome shotgun (WGS) entry which is preliminary data.</text>
</comment>
<evidence type="ECO:0000313" key="2">
    <source>
        <dbReference type="EMBL" id="KAG7169378.1"/>
    </source>
</evidence>
<name>A0A8J5KC97_HOMAM</name>
<feature type="region of interest" description="Disordered" evidence="1">
    <location>
        <begin position="1"/>
        <end position="25"/>
    </location>
</feature>
<feature type="compositionally biased region" description="Basic and acidic residues" evidence="1">
    <location>
        <begin position="12"/>
        <end position="25"/>
    </location>
</feature>
<accession>A0A8J5KC97</accession>
<reference evidence="2" key="1">
    <citation type="journal article" date="2021" name="Sci. Adv.">
        <title>The American lobster genome reveals insights on longevity, neural, and immune adaptations.</title>
        <authorList>
            <person name="Polinski J.M."/>
            <person name="Zimin A.V."/>
            <person name="Clark K.F."/>
            <person name="Kohn A.B."/>
            <person name="Sadowski N."/>
            <person name="Timp W."/>
            <person name="Ptitsyn A."/>
            <person name="Khanna P."/>
            <person name="Romanova D.Y."/>
            <person name="Williams P."/>
            <person name="Greenwood S.J."/>
            <person name="Moroz L.L."/>
            <person name="Walt D.R."/>
            <person name="Bodnar A.G."/>
        </authorList>
    </citation>
    <scope>NUCLEOTIDE SEQUENCE</scope>
    <source>
        <strain evidence="2">GMGI-L3</strain>
    </source>
</reference>
<dbReference type="Proteomes" id="UP000747542">
    <property type="component" value="Unassembled WGS sequence"/>
</dbReference>
<evidence type="ECO:0000256" key="1">
    <source>
        <dbReference type="SAM" id="MobiDB-lite"/>
    </source>
</evidence>
<protein>
    <submittedName>
        <fullName evidence="2">Uncharacterized protein</fullName>
    </submittedName>
</protein>
<keyword evidence="3" id="KW-1185">Reference proteome</keyword>
<dbReference type="AlphaFoldDB" id="A0A8J5KC97"/>
<dbReference type="EMBL" id="JAHLQT010017059">
    <property type="protein sequence ID" value="KAG7169378.1"/>
    <property type="molecule type" value="Genomic_DNA"/>
</dbReference>
<gene>
    <name evidence="2" type="ORF">Hamer_G022001</name>
</gene>
<proteinExistence type="predicted"/>
<sequence>MVSMILGSTGGRGDDEVGGRVMSGDDDRMVGLPSWFRC</sequence>